<feature type="binding site" evidence="4">
    <location>
        <begin position="8"/>
        <end position="15"/>
    </location>
    <ligand>
        <name>ATP</name>
        <dbReference type="ChEBI" id="CHEBI:30616"/>
    </ligand>
</feature>
<dbReference type="Gene3D" id="3.40.50.300">
    <property type="entry name" value="P-loop containing nucleotide triphosphate hydrolases"/>
    <property type="match status" value="1"/>
</dbReference>
<evidence type="ECO:0000313" key="8">
    <source>
        <dbReference type="Proteomes" id="UP000235658"/>
    </source>
</evidence>
<feature type="domain" description="RapZ-like N-terminal" evidence="5">
    <location>
        <begin position="1"/>
        <end position="150"/>
    </location>
</feature>
<feature type="binding site" evidence="4">
    <location>
        <begin position="59"/>
        <end position="62"/>
    </location>
    <ligand>
        <name>GTP</name>
        <dbReference type="ChEBI" id="CHEBI:37565"/>
    </ligand>
</feature>
<dbReference type="InterPro" id="IPR053931">
    <property type="entry name" value="RapZ_C"/>
</dbReference>
<evidence type="ECO:0000256" key="3">
    <source>
        <dbReference type="ARBA" id="ARBA00023134"/>
    </source>
</evidence>
<evidence type="ECO:0000259" key="6">
    <source>
        <dbReference type="Pfam" id="PF22740"/>
    </source>
</evidence>
<dbReference type="RefSeq" id="WP_004818049.1">
    <property type="nucleotide sequence ID" value="NZ_PNHP01000001.1"/>
</dbReference>
<accession>A0A2N6UKJ0</accession>
<dbReference type="InterPro" id="IPR005337">
    <property type="entry name" value="RapZ-like"/>
</dbReference>
<dbReference type="GO" id="GO:0005524">
    <property type="term" value="F:ATP binding"/>
    <property type="evidence" value="ECO:0007669"/>
    <property type="project" value="UniProtKB-UniRule"/>
</dbReference>
<dbReference type="AlphaFoldDB" id="A0A2N6UKJ0"/>
<comment type="caution">
    <text evidence="7">The sequence shown here is derived from an EMBL/GenBank/DDBJ whole genome shotgun (WGS) entry which is preliminary data.</text>
</comment>
<dbReference type="Pfam" id="PF03668">
    <property type="entry name" value="RapZ-like_N"/>
    <property type="match status" value="1"/>
</dbReference>
<evidence type="ECO:0000256" key="1">
    <source>
        <dbReference type="ARBA" id="ARBA00022741"/>
    </source>
</evidence>
<dbReference type="InterPro" id="IPR027417">
    <property type="entry name" value="P-loop_NTPase"/>
</dbReference>
<proteinExistence type="inferred from homology"/>
<dbReference type="Proteomes" id="UP000235658">
    <property type="component" value="Unassembled WGS sequence"/>
</dbReference>
<protein>
    <submittedName>
        <fullName evidence="7">RNase adapter RapZ</fullName>
    </submittedName>
</protein>
<dbReference type="PANTHER" id="PTHR30448:SF0">
    <property type="entry name" value="RNASE ADAPTER PROTEIN RAPZ"/>
    <property type="match status" value="1"/>
</dbReference>
<evidence type="ECO:0000256" key="4">
    <source>
        <dbReference type="HAMAP-Rule" id="MF_00636"/>
    </source>
</evidence>
<dbReference type="PANTHER" id="PTHR30448">
    <property type="entry name" value="RNASE ADAPTER PROTEIN RAPZ"/>
    <property type="match status" value="1"/>
</dbReference>
<dbReference type="GeneID" id="84577795"/>
<keyword evidence="1 4" id="KW-0547">Nucleotide-binding</keyword>
<evidence type="ECO:0000256" key="2">
    <source>
        <dbReference type="ARBA" id="ARBA00022840"/>
    </source>
</evidence>
<evidence type="ECO:0000259" key="5">
    <source>
        <dbReference type="Pfam" id="PF03668"/>
    </source>
</evidence>
<keyword evidence="2 4" id="KW-0067">ATP-binding</keyword>
<feature type="domain" description="RapZ C-terminal" evidence="6">
    <location>
        <begin position="161"/>
        <end position="279"/>
    </location>
</feature>
<dbReference type="PIRSF" id="PIRSF005052">
    <property type="entry name" value="P-loopkin"/>
    <property type="match status" value="1"/>
</dbReference>
<gene>
    <name evidence="7" type="ORF">CJ192_01195</name>
</gene>
<dbReference type="SUPFAM" id="SSF52540">
    <property type="entry name" value="P-loop containing nucleoside triphosphate hydrolases"/>
    <property type="match status" value="1"/>
</dbReference>
<dbReference type="EMBL" id="PNHP01000001">
    <property type="protein sequence ID" value="PMC82378.1"/>
    <property type="molecule type" value="Genomic_DNA"/>
</dbReference>
<sequence length="284" mass="33024">MKVKIITGLSGSGKTTALRIFEDLDYYAMDNVPSSLIESFIKLNMSQDNPIDKLACVVDFRSMEVDKNLVKNLENLKKINEDTKIIYLTSQDEIIMKRYNELRRPHPLGSFGDVEDGLKKEKKELKSVEKLADLIIDTSNYNNKDLRKVILDVSEKKENFIINLFSFGYKNGLSLDVDVVFDLRFLPNPFYIKELKHLNGSDKKLQEYLDKFEIANDFKNTVYENLTKLIPYFVKEGKNSISIGFGCTGGQHRSVYMCEKIYELLKDSNYIVVKKHRDREKWKK</sequence>
<dbReference type="InterPro" id="IPR053930">
    <property type="entry name" value="RapZ-like_N"/>
</dbReference>
<dbReference type="HAMAP" id="MF_00636">
    <property type="entry name" value="RapZ_like"/>
    <property type="match status" value="1"/>
</dbReference>
<organism evidence="7 8">
    <name type="scientific">Anaerococcus hydrogenalis</name>
    <dbReference type="NCBI Taxonomy" id="33029"/>
    <lineage>
        <taxon>Bacteria</taxon>
        <taxon>Bacillati</taxon>
        <taxon>Bacillota</taxon>
        <taxon>Tissierellia</taxon>
        <taxon>Tissierellales</taxon>
        <taxon>Peptoniphilaceae</taxon>
        <taxon>Anaerococcus</taxon>
    </lineage>
</organism>
<dbReference type="GO" id="GO:0005525">
    <property type="term" value="F:GTP binding"/>
    <property type="evidence" value="ECO:0007669"/>
    <property type="project" value="UniProtKB-UniRule"/>
</dbReference>
<dbReference type="Pfam" id="PF22740">
    <property type="entry name" value="PapZ_C"/>
    <property type="match status" value="1"/>
</dbReference>
<evidence type="ECO:0000313" key="7">
    <source>
        <dbReference type="EMBL" id="PMC82378.1"/>
    </source>
</evidence>
<keyword evidence="3 4" id="KW-0342">GTP-binding</keyword>
<dbReference type="NCBIfam" id="NF003828">
    <property type="entry name" value="PRK05416.1"/>
    <property type="match status" value="1"/>
</dbReference>
<reference evidence="7 8" key="1">
    <citation type="submission" date="2017-09" db="EMBL/GenBank/DDBJ databases">
        <title>Bacterial strain isolated from the female urinary microbiota.</title>
        <authorList>
            <person name="Thomas-White K."/>
            <person name="Kumar N."/>
            <person name="Forster S."/>
            <person name="Putonti C."/>
            <person name="Lawley T."/>
            <person name="Wolfe A.J."/>
        </authorList>
    </citation>
    <scope>NUCLEOTIDE SEQUENCE [LARGE SCALE GENOMIC DNA]</scope>
    <source>
        <strain evidence="7 8">UMB0204</strain>
    </source>
</reference>
<name>A0A2N6UKJ0_9FIRM</name>